<evidence type="ECO:0000256" key="3">
    <source>
        <dbReference type="ARBA" id="ARBA00012438"/>
    </source>
</evidence>
<dbReference type="SUPFAM" id="SSF55874">
    <property type="entry name" value="ATPase domain of HSP90 chaperone/DNA topoisomerase II/histidine kinase"/>
    <property type="match status" value="1"/>
</dbReference>
<keyword evidence="9" id="KW-0902">Two-component regulatory system</keyword>
<dbReference type="Gene3D" id="1.10.287.130">
    <property type="match status" value="1"/>
</dbReference>
<dbReference type="SUPFAM" id="SSF47384">
    <property type="entry name" value="Homodimeric domain of signal transducing histidine kinase"/>
    <property type="match status" value="1"/>
</dbReference>
<dbReference type="Proteomes" id="UP000199182">
    <property type="component" value="Unassembled WGS sequence"/>
</dbReference>
<keyword evidence="8 11" id="KW-1133">Transmembrane helix</keyword>
<feature type="transmembrane region" description="Helical" evidence="11">
    <location>
        <begin position="12"/>
        <end position="32"/>
    </location>
</feature>
<dbReference type="Pfam" id="PF00672">
    <property type="entry name" value="HAMP"/>
    <property type="match status" value="1"/>
</dbReference>
<evidence type="ECO:0000313" key="14">
    <source>
        <dbReference type="EMBL" id="SDN58866.1"/>
    </source>
</evidence>
<gene>
    <name evidence="14" type="ORF">SAMN05192585_1243</name>
</gene>
<dbReference type="InterPro" id="IPR004358">
    <property type="entry name" value="Sig_transdc_His_kin-like_C"/>
</dbReference>
<dbReference type="EC" id="2.7.13.3" evidence="3"/>
<dbReference type="Pfam" id="PF00512">
    <property type="entry name" value="HisKA"/>
    <property type="match status" value="1"/>
</dbReference>
<keyword evidence="15" id="KW-1185">Reference proteome</keyword>
<keyword evidence="10 11" id="KW-0472">Membrane</keyword>
<dbReference type="CDD" id="cd06225">
    <property type="entry name" value="HAMP"/>
    <property type="match status" value="1"/>
</dbReference>
<evidence type="ECO:0000259" key="12">
    <source>
        <dbReference type="PROSITE" id="PS50109"/>
    </source>
</evidence>
<keyword evidence="4" id="KW-0597">Phosphoprotein</keyword>
<evidence type="ECO:0000256" key="6">
    <source>
        <dbReference type="ARBA" id="ARBA00022692"/>
    </source>
</evidence>
<evidence type="ECO:0000256" key="1">
    <source>
        <dbReference type="ARBA" id="ARBA00000085"/>
    </source>
</evidence>
<feature type="transmembrane region" description="Helical" evidence="11">
    <location>
        <begin position="183"/>
        <end position="208"/>
    </location>
</feature>
<evidence type="ECO:0000259" key="13">
    <source>
        <dbReference type="PROSITE" id="PS50885"/>
    </source>
</evidence>
<dbReference type="GO" id="GO:0000155">
    <property type="term" value="F:phosphorelay sensor kinase activity"/>
    <property type="evidence" value="ECO:0007669"/>
    <property type="project" value="InterPro"/>
</dbReference>
<dbReference type="InterPro" id="IPR005467">
    <property type="entry name" value="His_kinase_dom"/>
</dbReference>
<dbReference type="CDD" id="cd00075">
    <property type="entry name" value="HATPase"/>
    <property type="match status" value="1"/>
</dbReference>
<evidence type="ECO:0000256" key="2">
    <source>
        <dbReference type="ARBA" id="ARBA00004370"/>
    </source>
</evidence>
<dbReference type="PANTHER" id="PTHR45436:SF5">
    <property type="entry name" value="SENSOR HISTIDINE KINASE TRCS"/>
    <property type="match status" value="1"/>
</dbReference>
<dbReference type="GO" id="GO:0005886">
    <property type="term" value="C:plasma membrane"/>
    <property type="evidence" value="ECO:0007669"/>
    <property type="project" value="TreeGrafter"/>
</dbReference>
<feature type="domain" description="HAMP" evidence="13">
    <location>
        <begin position="206"/>
        <end position="258"/>
    </location>
</feature>
<dbReference type="PANTHER" id="PTHR45436">
    <property type="entry name" value="SENSOR HISTIDINE KINASE YKOH"/>
    <property type="match status" value="1"/>
</dbReference>
<reference evidence="14 15" key="1">
    <citation type="submission" date="2016-10" db="EMBL/GenBank/DDBJ databases">
        <authorList>
            <person name="de Groot N.N."/>
        </authorList>
    </citation>
    <scope>NUCLEOTIDE SEQUENCE [LARGE SCALE GENOMIC DNA]</scope>
    <source>
        <strain evidence="14 15">CGMCC 1.5012</strain>
    </source>
</reference>
<evidence type="ECO:0000256" key="10">
    <source>
        <dbReference type="ARBA" id="ARBA00023136"/>
    </source>
</evidence>
<dbReference type="FunFam" id="1.10.287.130:FF:000001">
    <property type="entry name" value="Two-component sensor histidine kinase"/>
    <property type="match status" value="1"/>
</dbReference>
<evidence type="ECO:0000256" key="5">
    <source>
        <dbReference type="ARBA" id="ARBA00022679"/>
    </source>
</evidence>
<dbReference type="InterPro" id="IPR050428">
    <property type="entry name" value="TCS_sensor_his_kinase"/>
</dbReference>
<dbReference type="RefSeq" id="WP_092641179.1">
    <property type="nucleotide sequence ID" value="NZ_FNID01000024.1"/>
</dbReference>
<evidence type="ECO:0000256" key="7">
    <source>
        <dbReference type="ARBA" id="ARBA00022777"/>
    </source>
</evidence>
<evidence type="ECO:0000256" key="8">
    <source>
        <dbReference type="ARBA" id="ARBA00022989"/>
    </source>
</evidence>
<dbReference type="SMART" id="SM00388">
    <property type="entry name" value="HisKA"/>
    <property type="match status" value="1"/>
</dbReference>
<name>A0A1H0CLU7_9FIRM</name>
<protein>
    <recommendedName>
        <fullName evidence="3">histidine kinase</fullName>
        <ecNumber evidence="3">2.7.13.3</ecNumber>
    </recommendedName>
</protein>
<dbReference type="CDD" id="cd00082">
    <property type="entry name" value="HisKA"/>
    <property type="match status" value="1"/>
</dbReference>
<dbReference type="InterPro" id="IPR036097">
    <property type="entry name" value="HisK_dim/P_sf"/>
</dbReference>
<proteinExistence type="predicted"/>
<evidence type="ECO:0000313" key="15">
    <source>
        <dbReference type="Proteomes" id="UP000199182"/>
    </source>
</evidence>
<evidence type="ECO:0000256" key="9">
    <source>
        <dbReference type="ARBA" id="ARBA00023012"/>
    </source>
</evidence>
<feature type="transmembrane region" description="Helical" evidence="11">
    <location>
        <begin position="149"/>
        <end position="171"/>
    </location>
</feature>
<keyword evidence="6 11" id="KW-0812">Transmembrane</keyword>
<comment type="subcellular location">
    <subcellularLocation>
        <location evidence="2">Membrane</location>
    </subcellularLocation>
</comment>
<dbReference type="SMART" id="SM00304">
    <property type="entry name" value="HAMP"/>
    <property type="match status" value="1"/>
</dbReference>
<dbReference type="InterPro" id="IPR003661">
    <property type="entry name" value="HisK_dim/P_dom"/>
</dbReference>
<sequence length="481" mass="52922">MKNKIAVKLTVYFSAVLVLFSVVIGGVFAALFKSHTLQLSKEDMQIKAVSMAQTLSELMTGSYQSGMMGKGMGMGRGGYGMYLRLLDKIAMTDVWVVDENLQLITSGMMTSTEYNYADLPQDAEAVVKKAFEGQTTFSQSFSSMLNTPVLTVGTPIIINGSVSGVLLMHAAAKGMDEAASQGIGILVISMLAALVLAVILSIVLALAFSKPLRQMKTTALQLAEGNYSARTEVRQKDEIGELAATIDTLSLRLEQASHESERLEKLRREFIVNISHELRTPVTVVRASLEALCDGIVNSPKQVDAYHRQMLKDSVFLERLVNDLLDLSRLQNLDFKMEMQELNWCDVISDAVRSIKQAAQPKQVDVRLQLDTPAQKITGDYGRLRQMLLIILDNAVKFSPEGTAVTVTKRENTVTVQDNGPGIPSDDLPYIFDRFYKVKSKANSNGTGLGLAIAKQIAQRHHIEIRVKSEEGSGTEFMFII</sequence>
<dbReference type="OrthoDB" id="9813151at2"/>
<dbReference type="SMART" id="SM00387">
    <property type="entry name" value="HATPase_c"/>
    <property type="match status" value="1"/>
</dbReference>
<dbReference type="EMBL" id="FNID01000024">
    <property type="protein sequence ID" value="SDN58866.1"/>
    <property type="molecule type" value="Genomic_DNA"/>
</dbReference>
<keyword evidence="5" id="KW-0808">Transferase</keyword>
<organism evidence="14 15">
    <name type="scientific">Acetanaerobacterium elongatum</name>
    <dbReference type="NCBI Taxonomy" id="258515"/>
    <lineage>
        <taxon>Bacteria</taxon>
        <taxon>Bacillati</taxon>
        <taxon>Bacillota</taxon>
        <taxon>Clostridia</taxon>
        <taxon>Eubacteriales</taxon>
        <taxon>Oscillospiraceae</taxon>
        <taxon>Acetanaerobacterium</taxon>
    </lineage>
</organism>
<feature type="domain" description="Histidine kinase" evidence="12">
    <location>
        <begin position="273"/>
        <end position="481"/>
    </location>
</feature>
<dbReference type="AlphaFoldDB" id="A0A1H0CLU7"/>
<dbReference type="PROSITE" id="PS50109">
    <property type="entry name" value="HIS_KIN"/>
    <property type="match status" value="1"/>
</dbReference>
<dbReference type="STRING" id="258515.SAMN05192585_1243"/>
<dbReference type="PROSITE" id="PS50885">
    <property type="entry name" value="HAMP"/>
    <property type="match status" value="1"/>
</dbReference>
<dbReference type="PRINTS" id="PR00344">
    <property type="entry name" value="BCTRLSENSOR"/>
</dbReference>
<keyword evidence="7 14" id="KW-0418">Kinase</keyword>
<dbReference type="SUPFAM" id="SSF158472">
    <property type="entry name" value="HAMP domain-like"/>
    <property type="match status" value="1"/>
</dbReference>
<evidence type="ECO:0000256" key="4">
    <source>
        <dbReference type="ARBA" id="ARBA00022553"/>
    </source>
</evidence>
<dbReference type="Gene3D" id="6.10.340.10">
    <property type="match status" value="1"/>
</dbReference>
<accession>A0A1H0CLU7</accession>
<dbReference type="InterPro" id="IPR003594">
    <property type="entry name" value="HATPase_dom"/>
</dbReference>
<dbReference type="InterPro" id="IPR036890">
    <property type="entry name" value="HATPase_C_sf"/>
</dbReference>
<dbReference type="Pfam" id="PF02518">
    <property type="entry name" value="HATPase_c"/>
    <property type="match status" value="1"/>
</dbReference>
<dbReference type="InterPro" id="IPR003660">
    <property type="entry name" value="HAMP_dom"/>
</dbReference>
<dbReference type="Gene3D" id="3.30.565.10">
    <property type="entry name" value="Histidine kinase-like ATPase, C-terminal domain"/>
    <property type="match status" value="1"/>
</dbReference>
<comment type="catalytic activity">
    <reaction evidence="1">
        <text>ATP + protein L-histidine = ADP + protein N-phospho-L-histidine.</text>
        <dbReference type="EC" id="2.7.13.3"/>
    </reaction>
</comment>
<dbReference type="FunFam" id="3.30.565.10:FF:000006">
    <property type="entry name" value="Sensor histidine kinase WalK"/>
    <property type="match status" value="1"/>
</dbReference>
<evidence type="ECO:0000256" key="11">
    <source>
        <dbReference type="SAM" id="Phobius"/>
    </source>
</evidence>